<evidence type="ECO:0000256" key="1">
    <source>
        <dbReference type="SAM" id="SignalP"/>
    </source>
</evidence>
<dbReference type="AlphaFoldDB" id="A0A7S4MBC5"/>
<feature type="signal peptide" evidence="1">
    <location>
        <begin position="1"/>
        <end position="27"/>
    </location>
</feature>
<feature type="chain" id="PRO_5031152995" evidence="1">
    <location>
        <begin position="28"/>
        <end position="128"/>
    </location>
</feature>
<evidence type="ECO:0000313" key="2">
    <source>
        <dbReference type="EMBL" id="CAE2212923.1"/>
    </source>
</evidence>
<keyword evidence="1" id="KW-0732">Signal</keyword>
<reference evidence="2" key="1">
    <citation type="submission" date="2021-01" db="EMBL/GenBank/DDBJ databases">
        <authorList>
            <person name="Corre E."/>
            <person name="Pelletier E."/>
            <person name="Niang G."/>
            <person name="Scheremetjew M."/>
            <person name="Finn R."/>
            <person name="Kale V."/>
            <person name="Holt S."/>
            <person name="Cochrane G."/>
            <person name="Meng A."/>
            <person name="Brown T."/>
            <person name="Cohen L."/>
        </authorList>
    </citation>
    <scope>NUCLEOTIDE SEQUENCE</scope>
    <source>
        <strain evidence="2">UIO037</strain>
    </source>
</reference>
<protein>
    <submittedName>
        <fullName evidence="2">Uncharacterized protein</fullName>
    </submittedName>
</protein>
<accession>A0A7S4MBC5</accession>
<sequence>MPGSFATASSAIVELLMVMVALEDGQGLLCLALFGFRDDNVALLRRLFSRAFRMTPSLQRSLVAAYATTSLRHPTCDAAGEEGDAAAEEAVSCLGSDGITASQPSCDRVSPCLTEQQAMGSWQQREAP</sequence>
<organism evidence="2">
    <name type="scientific">Prymnesium polylepis</name>
    <dbReference type="NCBI Taxonomy" id="72548"/>
    <lineage>
        <taxon>Eukaryota</taxon>
        <taxon>Haptista</taxon>
        <taxon>Haptophyta</taxon>
        <taxon>Prymnesiophyceae</taxon>
        <taxon>Prymnesiales</taxon>
        <taxon>Prymnesiaceae</taxon>
        <taxon>Prymnesium</taxon>
    </lineage>
</organism>
<proteinExistence type="predicted"/>
<gene>
    <name evidence="2" type="ORF">CPOL0286_LOCUS7096</name>
</gene>
<name>A0A7S4MBC5_9EUKA</name>
<dbReference type="EMBL" id="HBKO01015536">
    <property type="protein sequence ID" value="CAE2212923.1"/>
    <property type="molecule type" value="Transcribed_RNA"/>
</dbReference>